<reference evidence="4 5" key="1">
    <citation type="submission" date="2016-10" db="EMBL/GenBank/DDBJ databases">
        <authorList>
            <person name="de Groot N.N."/>
        </authorList>
    </citation>
    <scope>NUCLEOTIDE SEQUENCE [LARGE SCALE GENOMIC DNA]</scope>
    <source>
        <strain evidence="4 5">JCM 11308</strain>
    </source>
</reference>
<dbReference type="AlphaFoldDB" id="A0A1G6UY53"/>
<dbReference type="Pfam" id="PF01844">
    <property type="entry name" value="HNH"/>
    <property type="match status" value="1"/>
</dbReference>
<gene>
    <name evidence="4" type="ORF">SAMN05444580_104333</name>
</gene>
<feature type="region of interest" description="Disordered" evidence="2">
    <location>
        <begin position="483"/>
        <end position="519"/>
    </location>
</feature>
<dbReference type="InterPro" id="IPR002711">
    <property type="entry name" value="HNH"/>
</dbReference>
<evidence type="ECO:0000256" key="1">
    <source>
        <dbReference type="ARBA" id="ARBA00023450"/>
    </source>
</evidence>
<organism evidence="4 5">
    <name type="scientific">Rhodococcus tukisamuensis</name>
    <dbReference type="NCBI Taxonomy" id="168276"/>
    <lineage>
        <taxon>Bacteria</taxon>
        <taxon>Bacillati</taxon>
        <taxon>Actinomycetota</taxon>
        <taxon>Actinomycetes</taxon>
        <taxon>Mycobacteriales</taxon>
        <taxon>Nocardiaceae</taxon>
        <taxon>Rhodococcus</taxon>
    </lineage>
</organism>
<dbReference type="RefSeq" id="WP_083577361.1">
    <property type="nucleotide sequence ID" value="NZ_FNAB01000004.1"/>
</dbReference>
<accession>A0A1G6UY53</accession>
<comment type="similarity">
    <text evidence="1">Belongs to the Rv1128c/1148c/1588c/1702c/1945/3466 family.</text>
</comment>
<evidence type="ECO:0000256" key="2">
    <source>
        <dbReference type="SAM" id="MobiDB-lite"/>
    </source>
</evidence>
<feature type="region of interest" description="Disordered" evidence="2">
    <location>
        <begin position="236"/>
        <end position="260"/>
    </location>
</feature>
<dbReference type="Proteomes" id="UP000199417">
    <property type="component" value="Unassembled WGS sequence"/>
</dbReference>
<dbReference type="STRING" id="168276.SAMN05444580_104333"/>
<dbReference type="CDD" id="cd00085">
    <property type="entry name" value="HNHc"/>
    <property type="match status" value="1"/>
</dbReference>
<evidence type="ECO:0000313" key="5">
    <source>
        <dbReference type="Proteomes" id="UP000199417"/>
    </source>
</evidence>
<evidence type="ECO:0000259" key="3">
    <source>
        <dbReference type="SMART" id="SM00507"/>
    </source>
</evidence>
<protein>
    <submittedName>
        <fullName evidence="4">HNH endonuclease</fullName>
    </submittedName>
</protein>
<feature type="domain" description="HNH nuclease" evidence="3">
    <location>
        <begin position="367"/>
        <end position="427"/>
    </location>
</feature>
<name>A0A1G6UY53_9NOCA</name>
<dbReference type="GO" id="GO:0003676">
    <property type="term" value="F:nucleic acid binding"/>
    <property type="evidence" value="ECO:0007669"/>
    <property type="project" value="InterPro"/>
</dbReference>
<keyword evidence="4" id="KW-0378">Hydrolase</keyword>
<evidence type="ECO:0000313" key="4">
    <source>
        <dbReference type="EMBL" id="SDD46173.1"/>
    </source>
</evidence>
<dbReference type="SMART" id="SM00507">
    <property type="entry name" value="HNHc"/>
    <property type="match status" value="1"/>
</dbReference>
<dbReference type="Pfam" id="PF02720">
    <property type="entry name" value="DUF222"/>
    <property type="match status" value="1"/>
</dbReference>
<dbReference type="InterPro" id="IPR003615">
    <property type="entry name" value="HNH_nuc"/>
</dbReference>
<dbReference type="InterPro" id="IPR003870">
    <property type="entry name" value="DUF222"/>
</dbReference>
<keyword evidence="4" id="KW-0255">Endonuclease</keyword>
<keyword evidence="4" id="KW-0540">Nuclease</keyword>
<dbReference type="GO" id="GO:0008270">
    <property type="term" value="F:zinc ion binding"/>
    <property type="evidence" value="ECO:0007669"/>
    <property type="project" value="InterPro"/>
</dbReference>
<keyword evidence="5" id="KW-1185">Reference proteome</keyword>
<dbReference type="GO" id="GO:0004519">
    <property type="term" value="F:endonuclease activity"/>
    <property type="evidence" value="ECO:0007669"/>
    <property type="project" value="UniProtKB-KW"/>
</dbReference>
<sequence length="519" mass="55675">MDSSNGFGELGTVSEHLTALDAAVAGLLDDQLSQLSDADVTATLQRIETSLRKASTVGHRLVVESVERGLPGKYDCKSINNFLIKSLRLSVGDASRRVTAARKVGTWHNLGGDPLPADLPATAAAQRDGAVGPDHVDAIRQVLRKVPRAVEVEKVDAAERVLAELARLSTPDAVAAAGQQLLGYLNPDGSLTDDRDRKRQRNFRIGRQNADLMTPVSGLLDPEARALLEPLLAKYARPGMNNPDDPTSPTGDADSPTTKRDTLVKAAGRDTRTAGQRNHDALKAGLRHVLGSGILGSHRGLPVTAIITMTLKQLEEATGVATTASGGMLPIRDALRMAEFAHPVLCIFDHSGRPLHLGRNKRLASADQRLALIAASRGCTRPGCDAPASMTAVHHVKGWKSNHTKGPDDGGATDIENLDLACDPCHALIHDGPGGWQTANTPDGGRYRGRTHWIAPPHIDPDRSPRVNHRHHLDELLAKALARSRARREAELKGRRRSRRAGPRIDRDDGTSPNDDGVP</sequence>
<dbReference type="EMBL" id="FNAB01000004">
    <property type="protein sequence ID" value="SDD46173.1"/>
    <property type="molecule type" value="Genomic_DNA"/>
</dbReference>
<proteinExistence type="inferred from homology"/>